<gene>
    <name evidence="2" type="ORF">PIB30_057993</name>
</gene>
<dbReference type="Proteomes" id="UP001341840">
    <property type="component" value="Unassembled WGS sequence"/>
</dbReference>
<evidence type="ECO:0000313" key="2">
    <source>
        <dbReference type="EMBL" id="MED6185531.1"/>
    </source>
</evidence>
<comment type="caution">
    <text evidence="2">The sequence shown here is derived from an EMBL/GenBank/DDBJ whole genome shotgun (WGS) entry which is preliminary data.</text>
</comment>
<evidence type="ECO:0000313" key="3">
    <source>
        <dbReference type="Proteomes" id="UP001341840"/>
    </source>
</evidence>
<reference evidence="2 3" key="1">
    <citation type="journal article" date="2023" name="Plants (Basel)">
        <title>Bridging the Gap: Combining Genomics and Transcriptomics Approaches to Understand Stylosanthes scabra, an Orphan Legume from the Brazilian Caatinga.</title>
        <authorList>
            <person name="Ferreira-Neto J.R.C."/>
            <person name="da Silva M.D."/>
            <person name="Binneck E."/>
            <person name="de Melo N.F."/>
            <person name="da Silva R.H."/>
            <person name="de Melo A.L.T.M."/>
            <person name="Pandolfi V."/>
            <person name="Bustamante F.O."/>
            <person name="Brasileiro-Vidal A.C."/>
            <person name="Benko-Iseppon A.M."/>
        </authorList>
    </citation>
    <scope>NUCLEOTIDE SEQUENCE [LARGE SCALE GENOMIC DNA]</scope>
    <source>
        <tissue evidence="2">Leaves</tissue>
    </source>
</reference>
<feature type="compositionally biased region" description="Basic and acidic residues" evidence="1">
    <location>
        <begin position="54"/>
        <end position="66"/>
    </location>
</feature>
<sequence>AKVKLIKLPQSCISHVWLMSGTWPKRDLLRTKASLEMLVKVTPMSRLGLAMPSPKRDPLKAREAHPKPQACHVWLKHKLGQT</sequence>
<proteinExistence type="predicted"/>
<accession>A0ABU6WKZ5</accession>
<keyword evidence="3" id="KW-1185">Reference proteome</keyword>
<dbReference type="EMBL" id="JASCZI010181724">
    <property type="protein sequence ID" value="MED6185531.1"/>
    <property type="molecule type" value="Genomic_DNA"/>
</dbReference>
<feature type="non-terminal residue" evidence="2">
    <location>
        <position position="1"/>
    </location>
</feature>
<feature type="region of interest" description="Disordered" evidence="1">
    <location>
        <begin position="49"/>
        <end position="68"/>
    </location>
</feature>
<protein>
    <submittedName>
        <fullName evidence="2">Uncharacterized protein</fullName>
    </submittedName>
</protein>
<organism evidence="2 3">
    <name type="scientific">Stylosanthes scabra</name>
    <dbReference type="NCBI Taxonomy" id="79078"/>
    <lineage>
        <taxon>Eukaryota</taxon>
        <taxon>Viridiplantae</taxon>
        <taxon>Streptophyta</taxon>
        <taxon>Embryophyta</taxon>
        <taxon>Tracheophyta</taxon>
        <taxon>Spermatophyta</taxon>
        <taxon>Magnoliopsida</taxon>
        <taxon>eudicotyledons</taxon>
        <taxon>Gunneridae</taxon>
        <taxon>Pentapetalae</taxon>
        <taxon>rosids</taxon>
        <taxon>fabids</taxon>
        <taxon>Fabales</taxon>
        <taxon>Fabaceae</taxon>
        <taxon>Papilionoideae</taxon>
        <taxon>50 kb inversion clade</taxon>
        <taxon>dalbergioids sensu lato</taxon>
        <taxon>Dalbergieae</taxon>
        <taxon>Pterocarpus clade</taxon>
        <taxon>Stylosanthes</taxon>
    </lineage>
</organism>
<name>A0ABU6WKZ5_9FABA</name>
<evidence type="ECO:0000256" key="1">
    <source>
        <dbReference type="SAM" id="MobiDB-lite"/>
    </source>
</evidence>